<dbReference type="EMBL" id="CP103300">
    <property type="protein sequence ID" value="UYM13923.1"/>
    <property type="molecule type" value="Genomic_DNA"/>
</dbReference>
<evidence type="ECO:0000256" key="1">
    <source>
        <dbReference type="SAM" id="SignalP"/>
    </source>
</evidence>
<organism evidence="2 3">
    <name type="scientific">Endozoicomonas euniceicola</name>
    <dbReference type="NCBI Taxonomy" id="1234143"/>
    <lineage>
        <taxon>Bacteria</taxon>
        <taxon>Pseudomonadati</taxon>
        <taxon>Pseudomonadota</taxon>
        <taxon>Gammaproteobacteria</taxon>
        <taxon>Oceanospirillales</taxon>
        <taxon>Endozoicomonadaceae</taxon>
        <taxon>Endozoicomonas</taxon>
    </lineage>
</organism>
<accession>A0ABY6GMH4</accession>
<keyword evidence="1" id="KW-0732">Signal</keyword>
<keyword evidence="3" id="KW-1185">Reference proteome</keyword>
<protein>
    <recommendedName>
        <fullName evidence="4">WxL domain-containing protein</fullName>
    </recommendedName>
</protein>
<gene>
    <name evidence="2" type="ORF">NX720_13450</name>
</gene>
<dbReference type="Proteomes" id="UP001163255">
    <property type="component" value="Chromosome"/>
</dbReference>
<proteinExistence type="predicted"/>
<evidence type="ECO:0000313" key="3">
    <source>
        <dbReference type="Proteomes" id="UP001163255"/>
    </source>
</evidence>
<evidence type="ECO:0008006" key="4">
    <source>
        <dbReference type="Google" id="ProtNLM"/>
    </source>
</evidence>
<evidence type="ECO:0000313" key="2">
    <source>
        <dbReference type="EMBL" id="UYM13923.1"/>
    </source>
</evidence>
<sequence length="204" mass="21188">MITKKTALTLLASSIFSVSVIADESQLGDVSYDATDISFNIDGVGPGGSILIANLNEIPLGTFSEIVDGNDIVGYEDFCVYRTGGGGSDNPINYKLTADNQHDANSGEDAFYLKTLAGETLEFTAKHYSVIGATGVTPTDFVYDEATAINVTSTGNGTLTGNETDGFGCTGNNASLEVIVNFADAAAAKAGAYRSQLTLTVEPI</sequence>
<feature type="chain" id="PRO_5046800929" description="WxL domain-containing protein" evidence="1">
    <location>
        <begin position="23"/>
        <end position="204"/>
    </location>
</feature>
<feature type="signal peptide" evidence="1">
    <location>
        <begin position="1"/>
        <end position="22"/>
    </location>
</feature>
<reference evidence="2" key="1">
    <citation type="submission" date="2022-10" db="EMBL/GenBank/DDBJ databases">
        <title>Completed Genome Sequence of two octocoral isolated bacterium, Endozoicomonas euniceicola EF212T and Endozoicomonas gorgoniicola PS125T.</title>
        <authorList>
            <person name="Chiou Y.-J."/>
            <person name="Chen Y.-H."/>
        </authorList>
    </citation>
    <scope>NUCLEOTIDE SEQUENCE</scope>
    <source>
        <strain evidence="2">EF212</strain>
    </source>
</reference>
<dbReference type="RefSeq" id="WP_262595324.1">
    <property type="nucleotide sequence ID" value="NZ_CP103300.1"/>
</dbReference>
<name>A0ABY6GMH4_9GAMM</name>